<reference evidence="6" key="1">
    <citation type="submission" date="2021-12" db="EMBL/GenBank/DDBJ databases">
        <title>Discovery of the Pendulisporaceae a myxobacterial family with distinct sporulation behavior and unique specialized metabolism.</title>
        <authorList>
            <person name="Garcia R."/>
            <person name="Popoff A."/>
            <person name="Bader C.D."/>
            <person name="Loehr J."/>
            <person name="Walesch S."/>
            <person name="Walt C."/>
            <person name="Boldt J."/>
            <person name="Bunk B."/>
            <person name="Haeckl F.J.F.P.J."/>
            <person name="Gunesch A.P."/>
            <person name="Birkelbach J."/>
            <person name="Nuebel U."/>
            <person name="Pietschmann T."/>
            <person name="Bach T."/>
            <person name="Mueller R."/>
        </authorList>
    </citation>
    <scope>NUCLEOTIDE SEQUENCE</scope>
    <source>
        <strain evidence="6">MSr11367</strain>
    </source>
</reference>
<proteinExistence type="inferred from homology"/>
<evidence type="ECO:0000259" key="5">
    <source>
        <dbReference type="PROSITE" id="PS50931"/>
    </source>
</evidence>
<dbReference type="EMBL" id="CP089983">
    <property type="protein sequence ID" value="WXB01596.1"/>
    <property type="molecule type" value="Genomic_DNA"/>
</dbReference>
<name>A0ABZ2KSD7_9BACT</name>
<evidence type="ECO:0000256" key="3">
    <source>
        <dbReference type="ARBA" id="ARBA00023125"/>
    </source>
</evidence>
<dbReference type="InterPro" id="IPR036390">
    <property type="entry name" value="WH_DNA-bd_sf"/>
</dbReference>
<dbReference type="PANTHER" id="PTHR30537:SF5">
    <property type="entry name" value="HTH-TYPE TRANSCRIPTIONAL ACTIVATOR TTDR-RELATED"/>
    <property type="match status" value="1"/>
</dbReference>
<dbReference type="InterPro" id="IPR036388">
    <property type="entry name" value="WH-like_DNA-bd_sf"/>
</dbReference>
<dbReference type="Pfam" id="PF03466">
    <property type="entry name" value="LysR_substrate"/>
    <property type="match status" value="1"/>
</dbReference>
<evidence type="ECO:0000256" key="2">
    <source>
        <dbReference type="ARBA" id="ARBA00023015"/>
    </source>
</evidence>
<comment type="similarity">
    <text evidence="1">Belongs to the LysR transcriptional regulatory family.</text>
</comment>
<dbReference type="SUPFAM" id="SSF46785">
    <property type="entry name" value="Winged helix' DNA-binding domain"/>
    <property type="match status" value="1"/>
</dbReference>
<evidence type="ECO:0000313" key="6">
    <source>
        <dbReference type="EMBL" id="WXB01596.1"/>
    </source>
</evidence>
<dbReference type="RefSeq" id="WP_394831210.1">
    <property type="nucleotide sequence ID" value="NZ_CP089929.1"/>
</dbReference>
<keyword evidence="4" id="KW-0804">Transcription</keyword>
<organism evidence="6 7">
    <name type="scientific">Pendulispora rubella</name>
    <dbReference type="NCBI Taxonomy" id="2741070"/>
    <lineage>
        <taxon>Bacteria</taxon>
        <taxon>Pseudomonadati</taxon>
        <taxon>Myxococcota</taxon>
        <taxon>Myxococcia</taxon>
        <taxon>Myxococcales</taxon>
        <taxon>Sorangiineae</taxon>
        <taxon>Pendulisporaceae</taxon>
        <taxon>Pendulispora</taxon>
    </lineage>
</organism>
<dbReference type="Gene3D" id="3.40.190.290">
    <property type="match status" value="1"/>
</dbReference>
<dbReference type="Pfam" id="PF00126">
    <property type="entry name" value="HTH_1"/>
    <property type="match status" value="1"/>
</dbReference>
<gene>
    <name evidence="6" type="ORF">LVJ94_32335</name>
</gene>
<evidence type="ECO:0000313" key="7">
    <source>
        <dbReference type="Proteomes" id="UP001374803"/>
    </source>
</evidence>
<dbReference type="SUPFAM" id="SSF53850">
    <property type="entry name" value="Periplasmic binding protein-like II"/>
    <property type="match status" value="1"/>
</dbReference>
<dbReference type="InterPro" id="IPR005119">
    <property type="entry name" value="LysR_subst-bd"/>
</dbReference>
<dbReference type="Gene3D" id="1.10.10.10">
    <property type="entry name" value="Winged helix-like DNA-binding domain superfamily/Winged helix DNA-binding domain"/>
    <property type="match status" value="1"/>
</dbReference>
<dbReference type="PANTHER" id="PTHR30537">
    <property type="entry name" value="HTH-TYPE TRANSCRIPTIONAL REGULATOR"/>
    <property type="match status" value="1"/>
</dbReference>
<keyword evidence="2" id="KW-0805">Transcription regulation</keyword>
<feature type="domain" description="HTH lysR-type" evidence="5">
    <location>
        <begin position="1"/>
        <end position="58"/>
    </location>
</feature>
<dbReference type="Proteomes" id="UP001374803">
    <property type="component" value="Chromosome"/>
</dbReference>
<protein>
    <submittedName>
        <fullName evidence="6">LysR family transcriptional regulator</fullName>
    </submittedName>
</protein>
<dbReference type="InterPro" id="IPR058163">
    <property type="entry name" value="LysR-type_TF_proteobact-type"/>
</dbReference>
<evidence type="ECO:0000256" key="4">
    <source>
        <dbReference type="ARBA" id="ARBA00023163"/>
    </source>
</evidence>
<keyword evidence="7" id="KW-1185">Reference proteome</keyword>
<sequence>MDLNRVAIFVRIVEAGGVTAAAAKLKLPKSSVSRSLTQLEQELGMALLVRGHRQLNLSDAGRSFFEAASKGLAAVEEAKDGILDQHRTPSGVVRLALPNFGTHHFGAMIARFVRKYPAVEIEVTTTTHQADPIRDGFDLALTMGKLADSSLIVRPLGRGDSGIFASAGYLKKRGMPHSPADLAKHDCVLYRTTARKGKWALSRGKEAQSVTVSGPLRVDSLALLLATMLDDAGLGLLPVHLAGTDPSMQNLTRVLPDYVVAGEALQLVYPASRHTPQRVRLLCEHLVASSAGCPNDRGPNPA</sequence>
<accession>A0ABZ2KSD7</accession>
<dbReference type="PROSITE" id="PS50931">
    <property type="entry name" value="HTH_LYSR"/>
    <property type="match status" value="1"/>
</dbReference>
<evidence type="ECO:0000256" key="1">
    <source>
        <dbReference type="ARBA" id="ARBA00009437"/>
    </source>
</evidence>
<keyword evidence="3" id="KW-0238">DNA-binding</keyword>
<dbReference type="CDD" id="cd08422">
    <property type="entry name" value="PBP2_CrgA_like"/>
    <property type="match status" value="1"/>
</dbReference>
<dbReference type="InterPro" id="IPR000847">
    <property type="entry name" value="LysR_HTH_N"/>
</dbReference>